<proteinExistence type="predicted"/>
<organism evidence="2 3">
    <name type="scientific">candidate division WOR-1 bacterium RIFOXYC12_FULL_54_18</name>
    <dbReference type="NCBI Taxonomy" id="1802584"/>
    <lineage>
        <taxon>Bacteria</taxon>
        <taxon>Bacillati</taxon>
        <taxon>Saganbacteria</taxon>
    </lineage>
</organism>
<dbReference type="Proteomes" id="UP000178602">
    <property type="component" value="Unassembled WGS sequence"/>
</dbReference>
<dbReference type="Pfam" id="PF02464">
    <property type="entry name" value="CinA"/>
    <property type="match status" value="1"/>
</dbReference>
<sequence length="165" mass="17381">MAALGRNTDQQVSELLRERRLTVAVAESLTGGLISSRLTNLAGSSDFFIGGVVCYSPRIKVSQVGVSPALISQFGVVSRDVAVALAEEVRKRFKSDIGVGATGVAGPDPIPPAPVGKVFVAVSGKDGTDWKELNLDGKREEIRERSAAAALGLLWLHLGGKIDEK</sequence>
<dbReference type="AlphaFoldDB" id="A0A1F4T8D1"/>
<evidence type="ECO:0000259" key="1">
    <source>
        <dbReference type="Pfam" id="PF02464"/>
    </source>
</evidence>
<dbReference type="InterPro" id="IPR036653">
    <property type="entry name" value="CinA-like_C"/>
</dbReference>
<name>A0A1F4T8D1_UNCSA</name>
<evidence type="ECO:0000313" key="3">
    <source>
        <dbReference type="Proteomes" id="UP000178602"/>
    </source>
</evidence>
<reference evidence="2 3" key="1">
    <citation type="journal article" date="2016" name="Nat. Commun.">
        <title>Thousands of microbial genomes shed light on interconnected biogeochemical processes in an aquifer system.</title>
        <authorList>
            <person name="Anantharaman K."/>
            <person name="Brown C.T."/>
            <person name="Hug L.A."/>
            <person name="Sharon I."/>
            <person name="Castelle C.J."/>
            <person name="Probst A.J."/>
            <person name="Thomas B.C."/>
            <person name="Singh A."/>
            <person name="Wilkins M.J."/>
            <person name="Karaoz U."/>
            <person name="Brodie E.L."/>
            <person name="Williams K.H."/>
            <person name="Hubbard S.S."/>
            <person name="Banfield J.F."/>
        </authorList>
    </citation>
    <scope>NUCLEOTIDE SEQUENCE [LARGE SCALE GENOMIC DNA]</scope>
</reference>
<accession>A0A1F4T8D1</accession>
<evidence type="ECO:0000313" key="2">
    <source>
        <dbReference type="EMBL" id="OGC28916.1"/>
    </source>
</evidence>
<dbReference type="InterPro" id="IPR008136">
    <property type="entry name" value="CinA_C"/>
</dbReference>
<dbReference type="NCBIfam" id="TIGR00199">
    <property type="entry name" value="PncC_domain"/>
    <property type="match status" value="1"/>
</dbReference>
<dbReference type="EMBL" id="MEUG01000001">
    <property type="protein sequence ID" value="OGC28916.1"/>
    <property type="molecule type" value="Genomic_DNA"/>
</dbReference>
<dbReference type="SUPFAM" id="SSF142433">
    <property type="entry name" value="CinA-like"/>
    <property type="match status" value="1"/>
</dbReference>
<comment type="caution">
    <text evidence="2">The sequence shown here is derived from an EMBL/GenBank/DDBJ whole genome shotgun (WGS) entry which is preliminary data.</text>
</comment>
<protein>
    <recommendedName>
        <fullName evidence="1">CinA C-terminal domain-containing protein</fullName>
    </recommendedName>
</protein>
<feature type="domain" description="CinA C-terminal" evidence="1">
    <location>
        <begin position="9"/>
        <end position="154"/>
    </location>
</feature>
<gene>
    <name evidence="2" type="ORF">A3K49_04470</name>
</gene>
<dbReference type="Gene3D" id="3.90.950.20">
    <property type="entry name" value="CinA-like"/>
    <property type="match status" value="1"/>
</dbReference>